<dbReference type="InterPro" id="IPR050641">
    <property type="entry name" value="RIFMO-like"/>
</dbReference>
<reference evidence="6 7" key="1">
    <citation type="journal article" date="2019" name="Int. J. Syst. Evol. Microbiol.">
        <title>The Global Catalogue of Microorganisms (GCM) 10K type strain sequencing project: providing services to taxonomists for standard genome sequencing and annotation.</title>
        <authorList>
            <consortium name="The Broad Institute Genomics Platform"/>
            <consortium name="The Broad Institute Genome Sequencing Center for Infectious Disease"/>
            <person name="Wu L."/>
            <person name="Ma J."/>
        </authorList>
    </citation>
    <scope>NUCLEOTIDE SEQUENCE [LARGE SCALE GENOMIC DNA]</scope>
    <source>
        <strain evidence="6 7">JCM 14545</strain>
    </source>
</reference>
<keyword evidence="7" id="KW-1185">Reference proteome</keyword>
<dbReference type="Pfam" id="PF21274">
    <property type="entry name" value="Rng_hyd_C"/>
    <property type="match status" value="1"/>
</dbReference>
<dbReference type="Proteomes" id="UP001501116">
    <property type="component" value="Unassembled WGS sequence"/>
</dbReference>
<dbReference type="SUPFAM" id="SSF52833">
    <property type="entry name" value="Thioredoxin-like"/>
    <property type="match status" value="1"/>
</dbReference>
<evidence type="ECO:0000313" key="6">
    <source>
        <dbReference type="EMBL" id="GAA1944305.1"/>
    </source>
</evidence>
<evidence type="ECO:0000259" key="5">
    <source>
        <dbReference type="Pfam" id="PF01494"/>
    </source>
</evidence>
<proteinExistence type="inferred from homology"/>
<evidence type="ECO:0000256" key="1">
    <source>
        <dbReference type="ARBA" id="ARBA00001974"/>
    </source>
</evidence>
<evidence type="ECO:0000313" key="7">
    <source>
        <dbReference type="Proteomes" id="UP001501116"/>
    </source>
</evidence>
<comment type="caution">
    <text evidence="6">The sequence shown here is derived from an EMBL/GenBank/DDBJ whole genome shotgun (WGS) entry which is preliminary data.</text>
</comment>
<dbReference type="NCBIfam" id="NF004832">
    <property type="entry name" value="PRK06184.1"/>
    <property type="match status" value="1"/>
</dbReference>
<dbReference type="InterPro" id="IPR036188">
    <property type="entry name" value="FAD/NAD-bd_sf"/>
</dbReference>
<dbReference type="SUPFAM" id="SSF51905">
    <property type="entry name" value="FAD/NAD(P)-binding domain"/>
    <property type="match status" value="1"/>
</dbReference>
<evidence type="ECO:0000256" key="4">
    <source>
        <dbReference type="ARBA" id="ARBA00022827"/>
    </source>
</evidence>
<accession>A0ABN2Q5C0</accession>
<dbReference type="PANTHER" id="PTHR43004">
    <property type="entry name" value="TRK SYSTEM POTASSIUM UPTAKE PROTEIN"/>
    <property type="match status" value="1"/>
</dbReference>
<keyword evidence="3" id="KW-0285">Flavoprotein</keyword>
<keyword evidence="4" id="KW-0274">FAD</keyword>
<protein>
    <submittedName>
        <fullName evidence="6">FAD-dependent oxidoreductase</fullName>
    </submittedName>
</protein>
<evidence type="ECO:0000256" key="3">
    <source>
        <dbReference type="ARBA" id="ARBA00022630"/>
    </source>
</evidence>
<comment type="similarity">
    <text evidence="2">Belongs to the PheA/TfdB FAD monooxygenase family.</text>
</comment>
<sequence>MSDVVIVGAGPTGLTLACELARRGLDVRVVDRSVAHGHGSRGKTLNPRSLEVLADLGVGEVVAAVGLTHLRYRKYYDGVRVSELDPFAEPGPTADAPYDGMLFLPQWRLEEILRDRLAAFGVKVELGTELTGLRQADGKVAAAFAGGGRAESRYLVGCDGGRSTVRKLLGVSFEGKTASEQSMICGDVEADGLDPGVWHQWFDREGAVLLSPFRDSRSWQIQADVERDADGTVLEPSLAGFQRRLDLRAGETGVRLRNLTWSSTWRVNVRMVDRYRAGNVFLAGDAAHVHPIAGGLGMNTGIQDAWNLGWKLALAAGGRAGAELLDTYQEERLPIAAWTLDFTGTLLDAVGEALEKPGVGLEKVVTDEGRGLRIGYRWSSLARGRGTHCLEPGDRAPDAPCHDRDGRAVRFFEVFAGPHFTLLGFGAGTAAAVRRLAGEDVVGRVVEVDLIDSDRHARRAYGIDGDALVLVRPDNHVAMITEASDADGVLGYLRDVGAVSGQQAA</sequence>
<evidence type="ECO:0000256" key="2">
    <source>
        <dbReference type="ARBA" id="ARBA00007801"/>
    </source>
</evidence>
<name>A0ABN2Q5C0_9PSEU</name>
<dbReference type="InterPro" id="IPR036249">
    <property type="entry name" value="Thioredoxin-like_sf"/>
</dbReference>
<dbReference type="PANTHER" id="PTHR43004:SF19">
    <property type="entry name" value="BINDING MONOOXYGENASE, PUTATIVE (JCVI)-RELATED"/>
    <property type="match status" value="1"/>
</dbReference>
<dbReference type="RefSeq" id="WP_344413896.1">
    <property type="nucleotide sequence ID" value="NZ_BAAANN010000003.1"/>
</dbReference>
<dbReference type="Gene3D" id="3.40.30.120">
    <property type="match status" value="1"/>
</dbReference>
<dbReference type="Gene3D" id="3.30.70.2450">
    <property type="match status" value="1"/>
</dbReference>
<dbReference type="Pfam" id="PF01494">
    <property type="entry name" value="FAD_binding_3"/>
    <property type="match status" value="1"/>
</dbReference>
<dbReference type="EMBL" id="BAAANN010000003">
    <property type="protein sequence ID" value="GAA1944305.1"/>
    <property type="molecule type" value="Genomic_DNA"/>
</dbReference>
<organism evidence="6 7">
    <name type="scientific">Amycolatopsis minnesotensis</name>
    <dbReference type="NCBI Taxonomy" id="337894"/>
    <lineage>
        <taxon>Bacteria</taxon>
        <taxon>Bacillati</taxon>
        <taxon>Actinomycetota</taxon>
        <taxon>Actinomycetes</taxon>
        <taxon>Pseudonocardiales</taxon>
        <taxon>Pseudonocardiaceae</taxon>
        <taxon>Amycolatopsis</taxon>
    </lineage>
</organism>
<comment type="cofactor">
    <cofactor evidence="1">
        <name>FAD</name>
        <dbReference type="ChEBI" id="CHEBI:57692"/>
    </cofactor>
</comment>
<dbReference type="Gene3D" id="3.50.50.60">
    <property type="entry name" value="FAD/NAD(P)-binding domain"/>
    <property type="match status" value="1"/>
</dbReference>
<feature type="domain" description="FAD-binding" evidence="5">
    <location>
        <begin position="2"/>
        <end position="342"/>
    </location>
</feature>
<dbReference type="InterPro" id="IPR002938">
    <property type="entry name" value="FAD-bd"/>
</dbReference>
<dbReference type="PRINTS" id="PR00420">
    <property type="entry name" value="RNGMNOXGNASE"/>
</dbReference>
<gene>
    <name evidence="6" type="ORF">GCM10009754_10010</name>
</gene>